<protein>
    <recommendedName>
        <fullName evidence="3">XRE family transcriptional regulator</fullName>
    </recommendedName>
</protein>
<dbReference type="AlphaFoldDB" id="A0A6G9Y9A9"/>
<keyword evidence="2" id="KW-1185">Reference proteome</keyword>
<evidence type="ECO:0000313" key="1">
    <source>
        <dbReference type="EMBL" id="QIS09855.1"/>
    </source>
</evidence>
<dbReference type="GO" id="GO:0003677">
    <property type="term" value="F:DNA binding"/>
    <property type="evidence" value="ECO:0007669"/>
    <property type="project" value="InterPro"/>
</dbReference>
<reference evidence="1 2" key="1">
    <citation type="journal article" date="2019" name="ACS Chem. Biol.">
        <title>Identification and Mobilization of a Cryptic Antibiotic Biosynthesis Gene Locus from a Human-Pathogenic Nocardia Isolate.</title>
        <authorList>
            <person name="Herisse M."/>
            <person name="Ishida K."/>
            <person name="Porter J.L."/>
            <person name="Howden B."/>
            <person name="Hertweck C."/>
            <person name="Stinear T.P."/>
            <person name="Pidot S.J."/>
        </authorList>
    </citation>
    <scope>NUCLEOTIDE SEQUENCE [LARGE SCALE GENOMIC DNA]</scope>
    <source>
        <strain evidence="1 2">AUSMDU00012717</strain>
    </source>
</reference>
<dbReference type="RefSeq" id="WP_167472907.1">
    <property type="nucleotide sequence ID" value="NZ_CP046172.1"/>
</dbReference>
<dbReference type="Proteomes" id="UP000503540">
    <property type="component" value="Chromosome"/>
</dbReference>
<proteinExistence type="predicted"/>
<name>A0A6G9Y9A9_9NOCA</name>
<evidence type="ECO:0000313" key="2">
    <source>
        <dbReference type="Proteomes" id="UP000503540"/>
    </source>
</evidence>
<dbReference type="InterPro" id="IPR010982">
    <property type="entry name" value="Lambda_DNA-bd_dom_sf"/>
</dbReference>
<gene>
    <name evidence="1" type="ORF">F5544_09775</name>
</gene>
<accession>A0A6G9Y9A9</accession>
<organism evidence="1 2">
    <name type="scientific">Nocardia arthritidis</name>
    <dbReference type="NCBI Taxonomy" id="228602"/>
    <lineage>
        <taxon>Bacteria</taxon>
        <taxon>Bacillati</taxon>
        <taxon>Actinomycetota</taxon>
        <taxon>Actinomycetes</taxon>
        <taxon>Mycobacteriales</taxon>
        <taxon>Nocardiaceae</taxon>
        <taxon>Nocardia</taxon>
    </lineage>
</organism>
<dbReference type="KEGG" id="nah:F5544_09775"/>
<evidence type="ECO:0008006" key="3">
    <source>
        <dbReference type="Google" id="ProtNLM"/>
    </source>
</evidence>
<dbReference type="EMBL" id="CP046172">
    <property type="protein sequence ID" value="QIS09855.1"/>
    <property type="molecule type" value="Genomic_DNA"/>
</dbReference>
<sequence>MADDDASELSPTWLAAMLRELLEERYGRGRVPGVLRISKDIGEANRGETISHTQLHNILTGKTGSISENTKVILSKFFGRRPSYFSPPQDSGRWSADSVNALAARIAKLDAAQIAAIRQVIDLVEGDGIGE</sequence>
<dbReference type="Gene3D" id="1.10.260.40">
    <property type="entry name" value="lambda repressor-like DNA-binding domains"/>
    <property type="match status" value="1"/>
</dbReference>